<name>A0A1H3DNW2_9RHOB</name>
<dbReference type="InterPro" id="IPR049458">
    <property type="entry name" value="EpsG-like"/>
</dbReference>
<sequence>MTAYLFLLSTTAWASILSPGNVVRKVLFFVPTLLIVGFKYEIGFDWHVYARQFQHFSEIPPGEFFENFFIYVGIYQHEPLYVLFSYMGAHILGIYEVFYCALFLLFVYSTARLGKLIDTNTVAAFFVIHLFLLFTLEFSTLRQMVSLSILNLGISFTLEGRKIRGFAFLILSPFFQGSSAIFAIIFLLVGSTRRLTRVLLAFALIVAIAINAIGFTALASLLSGIVPGFLATKLTYYTEVRQFDFNMLETLFAISVYLVLGYFLFVNQKNQNSIVRDLSTFLLVLIAIAIAGFAITTMRNRMLYEIITVAALLLFSPHTKNPIFIRTTVIILGFIFFAASLTKATSFMYVPYQNYLWFQIWELKSDGPDRQDRLNSILRSRAAF</sequence>
<keyword evidence="1" id="KW-0472">Membrane</keyword>
<dbReference type="AlphaFoldDB" id="A0A1H3DNW2"/>
<feature type="transmembrane region" description="Helical" evidence="1">
    <location>
        <begin position="245"/>
        <end position="266"/>
    </location>
</feature>
<feature type="transmembrane region" description="Helical" evidence="1">
    <location>
        <begin position="89"/>
        <end position="110"/>
    </location>
</feature>
<dbReference type="OrthoDB" id="9857884at2"/>
<feature type="transmembrane region" description="Helical" evidence="1">
    <location>
        <begin position="198"/>
        <end position="225"/>
    </location>
</feature>
<dbReference type="RefSeq" id="WP_089949134.1">
    <property type="nucleotide sequence ID" value="NZ_FNOI01000011.1"/>
</dbReference>
<reference evidence="3" key="1">
    <citation type="submission" date="2016-10" db="EMBL/GenBank/DDBJ databases">
        <authorList>
            <person name="Varghese N."/>
            <person name="Submissions S."/>
        </authorList>
    </citation>
    <scope>NUCLEOTIDE SEQUENCE [LARGE SCALE GENOMIC DNA]</scope>
    <source>
        <strain evidence="3">DSM 26922</strain>
    </source>
</reference>
<accession>A0A1H3DNW2</accession>
<protein>
    <submittedName>
        <fullName evidence="2">EpsG family protein</fullName>
    </submittedName>
</protein>
<feature type="transmembrane region" description="Helical" evidence="1">
    <location>
        <begin position="278"/>
        <end position="295"/>
    </location>
</feature>
<evidence type="ECO:0000256" key="1">
    <source>
        <dbReference type="SAM" id="Phobius"/>
    </source>
</evidence>
<evidence type="ECO:0000313" key="3">
    <source>
        <dbReference type="Proteomes" id="UP000199441"/>
    </source>
</evidence>
<proteinExistence type="predicted"/>
<dbReference type="Proteomes" id="UP000199441">
    <property type="component" value="Unassembled WGS sequence"/>
</dbReference>
<gene>
    <name evidence="2" type="ORF">SAMN04488001_0175</name>
</gene>
<feature type="transmembrane region" description="Helical" evidence="1">
    <location>
        <begin position="329"/>
        <end position="350"/>
    </location>
</feature>
<keyword evidence="1" id="KW-1133">Transmembrane helix</keyword>
<feature type="transmembrane region" description="Helical" evidence="1">
    <location>
        <begin position="165"/>
        <end position="189"/>
    </location>
</feature>
<keyword evidence="3" id="KW-1185">Reference proteome</keyword>
<dbReference type="EMBL" id="FNOI01000011">
    <property type="protein sequence ID" value="SDX67339.1"/>
    <property type="molecule type" value="Genomic_DNA"/>
</dbReference>
<organism evidence="2 3">
    <name type="scientific">Litoreibacter albidus</name>
    <dbReference type="NCBI Taxonomy" id="670155"/>
    <lineage>
        <taxon>Bacteria</taxon>
        <taxon>Pseudomonadati</taxon>
        <taxon>Pseudomonadota</taxon>
        <taxon>Alphaproteobacteria</taxon>
        <taxon>Rhodobacterales</taxon>
        <taxon>Roseobacteraceae</taxon>
        <taxon>Litoreibacter</taxon>
    </lineage>
</organism>
<dbReference type="STRING" id="670155.SAMN04488001_0175"/>
<keyword evidence="1" id="KW-0812">Transmembrane</keyword>
<feature type="transmembrane region" description="Helical" evidence="1">
    <location>
        <begin position="122"/>
        <end position="145"/>
    </location>
</feature>
<dbReference type="Pfam" id="PF14897">
    <property type="entry name" value="EpsG"/>
    <property type="match status" value="1"/>
</dbReference>
<evidence type="ECO:0000313" key="2">
    <source>
        <dbReference type="EMBL" id="SDX67339.1"/>
    </source>
</evidence>